<accession>M4BDL3</accession>
<dbReference type="EnsemblProtists" id="HpaT804380">
    <property type="protein sequence ID" value="HpaP804380"/>
    <property type="gene ID" value="HpaG804380"/>
</dbReference>
<dbReference type="InParanoid" id="M4BDL3"/>
<evidence type="ECO:0000313" key="2">
    <source>
        <dbReference type="Proteomes" id="UP000011713"/>
    </source>
</evidence>
<name>M4BDL3_HYAAE</name>
<protein>
    <submittedName>
        <fullName evidence="1">Uncharacterized protein</fullName>
    </submittedName>
</protein>
<keyword evidence="2" id="KW-1185">Reference proteome</keyword>
<dbReference type="Proteomes" id="UP000011713">
    <property type="component" value="Unassembled WGS sequence"/>
</dbReference>
<dbReference type="HOGENOM" id="CLU_2836690_0_0_1"/>
<reference evidence="1" key="2">
    <citation type="submission" date="2015-06" db="UniProtKB">
        <authorList>
            <consortium name="EnsemblProtists"/>
        </authorList>
    </citation>
    <scope>IDENTIFICATION</scope>
    <source>
        <strain evidence="1">Emoy2</strain>
    </source>
</reference>
<dbReference type="EMBL" id="JH598161">
    <property type="status" value="NOT_ANNOTATED_CDS"/>
    <property type="molecule type" value="Genomic_DNA"/>
</dbReference>
<dbReference type="AlphaFoldDB" id="M4BDL3"/>
<evidence type="ECO:0000313" key="1">
    <source>
        <dbReference type="EnsemblProtists" id="HpaP804380"/>
    </source>
</evidence>
<sequence>MKDYLNNENKLEESRLVLERDLFAAEVRLKERDQESKLKRERAAPLRQLVIAGKSFPEAKEFMDLT</sequence>
<proteinExistence type="predicted"/>
<organism evidence="1 2">
    <name type="scientific">Hyaloperonospora arabidopsidis (strain Emoy2)</name>
    <name type="common">Downy mildew agent</name>
    <name type="synonym">Peronospora arabidopsidis</name>
    <dbReference type="NCBI Taxonomy" id="559515"/>
    <lineage>
        <taxon>Eukaryota</taxon>
        <taxon>Sar</taxon>
        <taxon>Stramenopiles</taxon>
        <taxon>Oomycota</taxon>
        <taxon>Peronosporomycetes</taxon>
        <taxon>Peronosporales</taxon>
        <taxon>Peronosporaceae</taxon>
        <taxon>Hyaloperonospora</taxon>
    </lineage>
</organism>
<dbReference type="VEuPathDB" id="FungiDB:HpaG804380"/>
<reference evidence="2" key="1">
    <citation type="journal article" date="2010" name="Science">
        <title>Signatures of adaptation to obligate biotrophy in the Hyaloperonospora arabidopsidis genome.</title>
        <authorList>
            <person name="Baxter L."/>
            <person name="Tripathy S."/>
            <person name="Ishaque N."/>
            <person name="Boot N."/>
            <person name="Cabral A."/>
            <person name="Kemen E."/>
            <person name="Thines M."/>
            <person name="Ah-Fong A."/>
            <person name="Anderson R."/>
            <person name="Badejoko W."/>
            <person name="Bittner-Eddy P."/>
            <person name="Boore J.L."/>
            <person name="Chibucos M.C."/>
            <person name="Coates M."/>
            <person name="Dehal P."/>
            <person name="Delehaunty K."/>
            <person name="Dong S."/>
            <person name="Downton P."/>
            <person name="Dumas B."/>
            <person name="Fabro G."/>
            <person name="Fronick C."/>
            <person name="Fuerstenberg S.I."/>
            <person name="Fulton L."/>
            <person name="Gaulin E."/>
            <person name="Govers F."/>
            <person name="Hughes L."/>
            <person name="Humphray S."/>
            <person name="Jiang R.H."/>
            <person name="Judelson H."/>
            <person name="Kamoun S."/>
            <person name="Kyung K."/>
            <person name="Meijer H."/>
            <person name="Minx P."/>
            <person name="Morris P."/>
            <person name="Nelson J."/>
            <person name="Phuntumart V."/>
            <person name="Qutob D."/>
            <person name="Rehmany A."/>
            <person name="Rougon-Cardoso A."/>
            <person name="Ryden P."/>
            <person name="Torto-Alalibo T."/>
            <person name="Studholme D."/>
            <person name="Wang Y."/>
            <person name="Win J."/>
            <person name="Wood J."/>
            <person name="Clifton S.W."/>
            <person name="Rogers J."/>
            <person name="Van den Ackerveken G."/>
            <person name="Jones J.D."/>
            <person name="McDowell J.M."/>
            <person name="Beynon J."/>
            <person name="Tyler B.M."/>
        </authorList>
    </citation>
    <scope>NUCLEOTIDE SEQUENCE [LARGE SCALE GENOMIC DNA]</scope>
    <source>
        <strain evidence="2">Emoy2</strain>
    </source>
</reference>